<dbReference type="OrthoDB" id="524569at2759"/>
<protein>
    <submittedName>
        <fullName evidence="1">Uncharacterized protein</fullName>
    </submittedName>
</protein>
<keyword evidence="2" id="KW-1185">Reference proteome</keyword>
<evidence type="ECO:0000313" key="1">
    <source>
        <dbReference type="EMBL" id="GLC59655.1"/>
    </source>
</evidence>
<accession>A0A9W6F8G4</accession>
<comment type="caution">
    <text evidence="1">The sequence shown here is derived from an EMBL/GenBank/DDBJ whole genome shotgun (WGS) entry which is preliminary data.</text>
</comment>
<reference evidence="1 2" key="1">
    <citation type="journal article" date="2023" name="Commun. Biol.">
        <title>Reorganization of the ancestral sex-determining regions during the evolution of trioecy in Pleodorina starrii.</title>
        <authorList>
            <person name="Takahashi K."/>
            <person name="Suzuki S."/>
            <person name="Kawai-Toyooka H."/>
            <person name="Yamamoto K."/>
            <person name="Hamaji T."/>
            <person name="Ootsuki R."/>
            <person name="Yamaguchi H."/>
            <person name="Kawachi M."/>
            <person name="Higashiyama T."/>
            <person name="Nozaki H."/>
        </authorList>
    </citation>
    <scope>NUCLEOTIDE SEQUENCE [LARGE SCALE GENOMIC DNA]</scope>
    <source>
        <strain evidence="1 2">NIES-4479</strain>
    </source>
</reference>
<dbReference type="Proteomes" id="UP001165080">
    <property type="component" value="Unassembled WGS sequence"/>
</dbReference>
<dbReference type="EMBL" id="BRXU01000029">
    <property type="protein sequence ID" value="GLC59655.1"/>
    <property type="molecule type" value="Genomic_DNA"/>
</dbReference>
<name>A0A9W6F8G4_9CHLO</name>
<organism evidence="1 2">
    <name type="scientific">Pleodorina starrii</name>
    <dbReference type="NCBI Taxonomy" id="330485"/>
    <lineage>
        <taxon>Eukaryota</taxon>
        <taxon>Viridiplantae</taxon>
        <taxon>Chlorophyta</taxon>
        <taxon>core chlorophytes</taxon>
        <taxon>Chlorophyceae</taxon>
        <taxon>CS clade</taxon>
        <taxon>Chlamydomonadales</taxon>
        <taxon>Volvocaceae</taxon>
        <taxon>Pleodorina</taxon>
    </lineage>
</organism>
<gene>
    <name evidence="1" type="primary">PLEST011630</name>
    <name evidence="1" type="ORF">PLESTB_001518700</name>
</gene>
<evidence type="ECO:0000313" key="2">
    <source>
        <dbReference type="Proteomes" id="UP001165080"/>
    </source>
</evidence>
<dbReference type="Gene3D" id="3.40.50.11350">
    <property type="match status" value="1"/>
</dbReference>
<sequence>MLQDYKAFHDANKHSPYAQYIVQTCWHRHCEGAGDRIRGTLFLLRMAIEYRKILIIDWTRPAPLPYFLTPNQIDWTMTGFPDGFFTENNTITLEEFNATTKHGPGTDEAIAKFMGTQKYVTQGVRPFEAHATRLPRIDPKRAIEIGACYFNFLFKLNSTIVERGEAHLRQLYGPSPVDYVAWHWRHMDVDSKKEEPLIVSELGTAMSCAEQLAGGIGVDLNQRPVLLVTDFNAFRHMVARGDVRKLTTPNITAKHIERGWADSVGPFQDVFVDLYILSRSRCLITSWSGFSKLALWMGSRQLLHCHRDRLHCDKATVQNVARRMQLRRRRERRALMATAEGAAAWSRKESVRNS</sequence>
<dbReference type="AlphaFoldDB" id="A0A9W6F8G4"/>
<proteinExistence type="predicted"/>